<evidence type="ECO:0000256" key="1">
    <source>
        <dbReference type="ARBA" id="ARBA00022737"/>
    </source>
</evidence>
<dbReference type="Pfam" id="PF13637">
    <property type="entry name" value="Ank_4"/>
    <property type="match status" value="1"/>
</dbReference>
<sequence length="301" mass="34548">MDFLKQISSFKSDVKEELIENGITQQELSFMASSEQKLRDPEFLLETILGFVSRHYSHILVLSSSFSIIFTLYIIFLSIRFLYKEKRLRRGTPEYHQLLKTVHSAAQNDNQEEHQICKSILQQYPEMINSSMRPYDFTPFLRACWAGNTDLVKFMIQQGVDIGMTNINGDNAFFLAAYKQSKKKMDDWNPDILSALLNAGMDINSQNERGHTALHVAAKEGHVLLTQWLLSHGADPDAGNGTHPLDVAHAYNDEKHREVADMLAKYSNKPLQDFEELVEFTAEGRNSKFLPSFFFQPDFLQ</sequence>
<dbReference type="PROSITE" id="PS50297">
    <property type="entry name" value="ANK_REP_REGION"/>
    <property type="match status" value="1"/>
</dbReference>
<dbReference type="SMART" id="SM00248">
    <property type="entry name" value="ANK"/>
    <property type="match status" value="4"/>
</dbReference>
<dbReference type="Proteomes" id="UP001152759">
    <property type="component" value="Chromosome 3"/>
</dbReference>
<proteinExistence type="predicted"/>
<gene>
    <name evidence="5" type="ORF">BEMITA_LOCUS6434</name>
</gene>
<evidence type="ECO:0008006" key="7">
    <source>
        <dbReference type="Google" id="ProtNLM"/>
    </source>
</evidence>
<dbReference type="PANTHER" id="PTHR24126">
    <property type="entry name" value="ANKYRIN REPEAT, PH AND SEC7 DOMAIN CONTAINING PROTEIN SECG-RELATED"/>
    <property type="match status" value="1"/>
</dbReference>
<keyword evidence="4" id="KW-1133">Transmembrane helix</keyword>
<protein>
    <recommendedName>
        <fullName evidence="7">Ankyrin repeat domain-containing protein</fullName>
    </recommendedName>
</protein>
<organism evidence="5 6">
    <name type="scientific">Bemisia tabaci</name>
    <name type="common">Sweetpotato whitefly</name>
    <name type="synonym">Aleurodes tabaci</name>
    <dbReference type="NCBI Taxonomy" id="7038"/>
    <lineage>
        <taxon>Eukaryota</taxon>
        <taxon>Metazoa</taxon>
        <taxon>Ecdysozoa</taxon>
        <taxon>Arthropoda</taxon>
        <taxon>Hexapoda</taxon>
        <taxon>Insecta</taxon>
        <taxon>Pterygota</taxon>
        <taxon>Neoptera</taxon>
        <taxon>Paraneoptera</taxon>
        <taxon>Hemiptera</taxon>
        <taxon>Sternorrhyncha</taxon>
        <taxon>Aleyrodoidea</taxon>
        <taxon>Aleyrodidae</taxon>
        <taxon>Aleyrodinae</taxon>
        <taxon>Bemisia</taxon>
    </lineage>
</organism>
<keyword evidence="4" id="KW-0472">Membrane</keyword>
<dbReference type="PANTHER" id="PTHR24126:SF14">
    <property type="entry name" value="ANK_REP_REGION DOMAIN-CONTAINING PROTEIN"/>
    <property type="match status" value="1"/>
</dbReference>
<keyword evidence="4" id="KW-0812">Transmembrane</keyword>
<evidence type="ECO:0000256" key="2">
    <source>
        <dbReference type="ARBA" id="ARBA00023043"/>
    </source>
</evidence>
<keyword evidence="6" id="KW-1185">Reference proteome</keyword>
<evidence type="ECO:0000256" key="3">
    <source>
        <dbReference type="PROSITE-ProRule" id="PRU00023"/>
    </source>
</evidence>
<feature type="repeat" description="ANK" evidence="3">
    <location>
        <begin position="135"/>
        <end position="167"/>
    </location>
</feature>
<keyword evidence="1" id="KW-0677">Repeat</keyword>
<evidence type="ECO:0000313" key="6">
    <source>
        <dbReference type="Proteomes" id="UP001152759"/>
    </source>
</evidence>
<name>A0A9P0A959_BEMTA</name>
<accession>A0A9P0A959</accession>
<evidence type="ECO:0000313" key="5">
    <source>
        <dbReference type="EMBL" id="CAH0387414.1"/>
    </source>
</evidence>
<dbReference type="InterPro" id="IPR002110">
    <property type="entry name" value="Ankyrin_rpt"/>
</dbReference>
<reference evidence="5" key="1">
    <citation type="submission" date="2021-12" db="EMBL/GenBank/DDBJ databases">
        <authorList>
            <person name="King R."/>
        </authorList>
    </citation>
    <scope>NUCLEOTIDE SEQUENCE</scope>
</reference>
<dbReference type="PROSITE" id="PS50088">
    <property type="entry name" value="ANK_REPEAT"/>
    <property type="match status" value="2"/>
</dbReference>
<dbReference type="SUPFAM" id="SSF48403">
    <property type="entry name" value="Ankyrin repeat"/>
    <property type="match status" value="1"/>
</dbReference>
<dbReference type="AlphaFoldDB" id="A0A9P0A959"/>
<dbReference type="InterPro" id="IPR036770">
    <property type="entry name" value="Ankyrin_rpt-contain_sf"/>
</dbReference>
<dbReference type="Pfam" id="PF12796">
    <property type="entry name" value="Ank_2"/>
    <property type="match status" value="1"/>
</dbReference>
<dbReference type="EMBL" id="OU963864">
    <property type="protein sequence ID" value="CAH0387414.1"/>
    <property type="molecule type" value="Genomic_DNA"/>
</dbReference>
<dbReference type="Gene3D" id="1.25.40.20">
    <property type="entry name" value="Ankyrin repeat-containing domain"/>
    <property type="match status" value="1"/>
</dbReference>
<dbReference type="KEGG" id="btab:109030561"/>
<evidence type="ECO:0000256" key="4">
    <source>
        <dbReference type="SAM" id="Phobius"/>
    </source>
</evidence>
<feature type="transmembrane region" description="Helical" evidence="4">
    <location>
        <begin position="59"/>
        <end position="83"/>
    </location>
</feature>
<feature type="repeat" description="ANK" evidence="3">
    <location>
        <begin position="209"/>
        <end position="241"/>
    </location>
</feature>
<keyword evidence="2 3" id="KW-0040">ANK repeat</keyword>